<dbReference type="InterPro" id="IPR035287">
    <property type="entry name" value="DUF5362"/>
</dbReference>
<evidence type="ECO:0000256" key="1">
    <source>
        <dbReference type="SAM" id="Phobius"/>
    </source>
</evidence>
<protein>
    <submittedName>
        <fullName evidence="2">DUF5362 family protein</fullName>
    </submittedName>
</protein>
<feature type="transmembrane region" description="Helical" evidence="1">
    <location>
        <begin position="75"/>
        <end position="96"/>
    </location>
</feature>
<proteinExistence type="predicted"/>
<comment type="caution">
    <text evidence="2">The sequence shown here is derived from an EMBL/GenBank/DDBJ whole genome shotgun (WGS) entry which is preliminary data.</text>
</comment>
<gene>
    <name evidence="2" type="ORF">ACFSR3_11710</name>
</gene>
<accession>A0ABW5NUV6</accession>
<dbReference type="Proteomes" id="UP001597480">
    <property type="component" value="Unassembled WGS sequence"/>
</dbReference>
<dbReference type="RefSeq" id="WP_379821157.1">
    <property type="nucleotide sequence ID" value="NZ_JBHUMD010000026.1"/>
</dbReference>
<keyword evidence="1" id="KW-0812">Transmembrane</keyword>
<dbReference type="Pfam" id="PF17319">
    <property type="entry name" value="DUF5362"/>
    <property type="match status" value="1"/>
</dbReference>
<keyword evidence="1" id="KW-0472">Membrane</keyword>
<keyword evidence="1" id="KW-1133">Transmembrane helix</keyword>
<dbReference type="EMBL" id="JBHUMD010000026">
    <property type="protein sequence ID" value="MFD2602725.1"/>
    <property type="molecule type" value="Genomic_DNA"/>
</dbReference>
<feature type="transmembrane region" description="Helical" evidence="1">
    <location>
        <begin position="127"/>
        <end position="149"/>
    </location>
</feature>
<feature type="transmembrane region" description="Helical" evidence="1">
    <location>
        <begin position="30"/>
        <end position="55"/>
    </location>
</feature>
<sequence length="155" mass="17199">MDYNSQSQFESFELQFTKQAQDYYHQTAKWATFLSIIGFIATGIMVIFALVMFAIGGAMASTMANNPMASMFTGGMLGGFYLLFAIINFFPALYMFRFASKAKAALSENSTATLTDSFENLKSYYKFTGLAVIIMISIYILFFFGLIVAGMSSAF</sequence>
<organism evidence="2 3">
    <name type="scientific">Flavobacterium suzhouense</name>
    <dbReference type="NCBI Taxonomy" id="1529638"/>
    <lineage>
        <taxon>Bacteria</taxon>
        <taxon>Pseudomonadati</taxon>
        <taxon>Bacteroidota</taxon>
        <taxon>Flavobacteriia</taxon>
        <taxon>Flavobacteriales</taxon>
        <taxon>Flavobacteriaceae</taxon>
        <taxon>Flavobacterium</taxon>
    </lineage>
</organism>
<reference evidence="3" key="1">
    <citation type="journal article" date="2019" name="Int. J. Syst. Evol. Microbiol.">
        <title>The Global Catalogue of Microorganisms (GCM) 10K type strain sequencing project: providing services to taxonomists for standard genome sequencing and annotation.</title>
        <authorList>
            <consortium name="The Broad Institute Genomics Platform"/>
            <consortium name="The Broad Institute Genome Sequencing Center for Infectious Disease"/>
            <person name="Wu L."/>
            <person name="Ma J."/>
        </authorList>
    </citation>
    <scope>NUCLEOTIDE SEQUENCE [LARGE SCALE GENOMIC DNA]</scope>
    <source>
        <strain evidence="3">KCTC 42107</strain>
    </source>
</reference>
<evidence type="ECO:0000313" key="2">
    <source>
        <dbReference type="EMBL" id="MFD2602725.1"/>
    </source>
</evidence>
<keyword evidence="3" id="KW-1185">Reference proteome</keyword>
<evidence type="ECO:0000313" key="3">
    <source>
        <dbReference type="Proteomes" id="UP001597480"/>
    </source>
</evidence>
<name>A0ABW5NUV6_9FLAO</name>